<reference evidence="2 3" key="2">
    <citation type="journal article" date="2019" name="G3 (Bethesda)">
        <title>Hybrid Assembly of the Genome of the Entomopathogenic Nematode Steinernema carpocapsae Identifies the X-Chromosome.</title>
        <authorList>
            <person name="Serra L."/>
            <person name="Macchietto M."/>
            <person name="Macias-Munoz A."/>
            <person name="McGill C.J."/>
            <person name="Rodriguez I.M."/>
            <person name="Rodriguez B."/>
            <person name="Murad R."/>
            <person name="Mortazavi A."/>
        </authorList>
    </citation>
    <scope>NUCLEOTIDE SEQUENCE [LARGE SCALE GENOMIC DNA]</scope>
    <source>
        <strain evidence="2 3">ALL</strain>
    </source>
</reference>
<evidence type="ECO:0000313" key="3">
    <source>
        <dbReference type="Proteomes" id="UP000298663"/>
    </source>
</evidence>
<protein>
    <recommendedName>
        <fullName evidence="1">CHK kinase-like domain-containing protein</fullName>
    </recommendedName>
</protein>
<dbReference type="Pfam" id="PF07914">
    <property type="entry name" value="DUF1679"/>
    <property type="match status" value="1"/>
</dbReference>
<dbReference type="AlphaFoldDB" id="A0A4U5MM99"/>
<dbReference type="InterPro" id="IPR012877">
    <property type="entry name" value="Dhs-27"/>
</dbReference>
<dbReference type="SMART" id="SM00587">
    <property type="entry name" value="CHK"/>
    <property type="match status" value="1"/>
</dbReference>
<dbReference type="InterPro" id="IPR011009">
    <property type="entry name" value="Kinase-like_dom_sf"/>
</dbReference>
<dbReference type="PANTHER" id="PTHR23020">
    <property type="entry name" value="UNCHARACTERIZED NUCLEAR HORMONE RECEPTOR-RELATED"/>
    <property type="match status" value="1"/>
</dbReference>
<keyword evidence="3" id="KW-1185">Reference proteome</keyword>
<accession>A0A4U5MM99</accession>
<organism evidence="2 3">
    <name type="scientific">Steinernema carpocapsae</name>
    <name type="common">Entomopathogenic nematode</name>
    <dbReference type="NCBI Taxonomy" id="34508"/>
    <lineage>
        <taxon>Eukaryota</taxon>
        <taxon>Metazoa</taxon>
        <taxon>Ecdysozoa</taxon>
        <taxon>Nematoda</taxon>
        <taxon>Chromadorea</taxon>
        <taxon>Rhabditida</taxon>
        <taxon>Tylenchina</taxon>
        <taxon>Panagrolaimomorpha</taxon>
        <taxon>Strongyloidoidea</taxon>
        <taxon>Steinernematidae</taxon>
        <taxon>Steinernema</taxon>
    </lineage>
</organism>
<name>A0A4U5MM99_STECR</name>
<sequence length="405" mass="46150">MADEVVAKTGSKEWLVVVLKKSESRLGERLWTSEVVKDEVTEIGTGKGLASRVYNHVLHFNNGRTHSIVVKIPRGPEDQLGAEKGDQEVESSKESCFDRFQNSECKFFTDFPRLHTVLPTPNVYLAIPYGDPDRDPVIVMDSLVGRAAVGCISDYYNSHQVFNMAKDTAKFQAHFMTLGSQSWVQNYPMDIIDDKYDLEFFKSYFVDAIGNFGDGSLKPLVTSLAPIIFNPKVWMYTLHTSYKSLGLPVVMCHNDTWVNNILLKLNEDGSLGNQVAAYIDWQFVHAGCLAIDLACILAFCVRPSFQRQFQYQVFECYYDTLKKEVEDKNGRVDFSLDQVILCYKANFIGIVARDLAMQILSLEQLSVDVDEWTREARNEEMFTKLKLMLKQTAEFVKVLPKELME</sequence>
<dbReference type="Proteomes" id="UP000298663">
    <property type="component" value="Unassembled WGS sequence"/>
</dbReference>
<dbReference type="InterPro" id="IPR015897">
    <property type="entry name" value="CHK_kinase-like"/>
</dbReference>
<reference evidence="2 3" key="1">
    <citation type="journal article" date="2015" name="Genome Biol.">
        <title>Comparative genomics of Steinernema reveals deeply conserved gene regulatory networks.</title>
        <authorList>
            <person name="Dillman A.R."/>
            <person name="Macchietto M."/>
            <person name="Porter C.F."/>
            <person name="Rogers A."/>
            <person name="Williams B."/>
            <person name="Antoshechkin I."/>
            <person name="Lee M.M."/>
            <person name="Goodwin Z."/>
            <person name="Lu X."/>
            <person name="Lewis E.E."/>
            <person name="Goodrich-Blair H."/>
            <person name="Stock S.P."/>
            <person name="Adams B.J."/>
            <person name="Sternberg P.W."/>
            <person name="Mortazavi A."/>
        </authorList>
    </citation>
    <scope>NUCLEOTIDE SEQUENCE [LARGE SCALE GENOMIC DNA]</scope>
    <source>
        <strain evidence="2 3">ALL</strain>
    </source>
</reference>
<comment type="caution">
    <text evidence="2">The sequence shown here is derived from an EMBL/GenBank/DDBJ whole genome shotgun (WGS) entry which is preliminary data.</text>
</comment>
<evidence type="ECO:0000259" key="1">
    <source>
        <dbReference type="SMART" id="SM00587"/>
    </source>
</evidence>
<proteinExistence type="predicted"/>
<dbReference type="SUPFAM" id="SSF56112">
    <property type="entry name" value="Protein kinase-like (PK-like)"/>
    <property type="match status" value="1"/>
</dbReference>
<gene>
    <name evidence="2" type="ORF">L596_022596</name>
</gene>
<dbReference type="PANTHER" id="PTHR23020:SF41">
    <property type="entry name" value="AMINOGLYCOSIDE PHOSPHOTRANSFERASE DOMAIN-CONTAINING PROTEIN"/>
    <property type="match status" value="1"/>
</dbReference>
<evidence type="ECO:0000313" key="2">
    <source>
        <dbReference type="EMBL" id="TKR70591.1"/>
    </source>
</evidence>
<dbReference type="Gene3D" id="3.90.1200.10">
    <property type="match status" value="1"/>
</dbReference>
<feature type="domain" description="CHK kinase-like" evidence="1">
    <location>
        <begin position="137"/>
        <end position="327"/>
    </location>
</feature>
<dbReference type="EMBL" id="AZBU02000007">
    <property type="protein sequence ID" value="TKR70591.1"/>
    <property type="molecule type" value="Genomic_DNA"/>
</dbReference>
<dbReference type="InterPro" id="IPR052961">
    <property type="entry name" value="Oxido-Kinase-like_Enzymes"/>
</dbReference>
<dbReference type="OrthoDB" id="5873804at2759"/>